<dbReference type="HAMAP" id="MF_00235">
    <property type="entry name" value="Adenylate_kinase_Adk"/>
    <property type="match status" value="1"/>
</dbReference>
<evidence type="ECO:0000256" key="4">
    <source>
        <dbReference type="SAM" id="Coils"/>
    </source>
</evidence>
<evidence type="ECO:0000313" key="5">
    <source>
        <dbReference type="EMBL" id="CRG93367.1"/>
    </source>
</evidence>
<reference evidence="5" key="1">
    <citation type="submission" date="2015-04" db="EMBL/GenBank/DDBJ databases">
        <authorList>
            <consortium name="Pathogen Informatics"/>
        </authorList>
    </citation>
    <scope>NUCLEOTIDE SEQUENCE [LARGE SCALE GENOMIC DNA]</scope>
    <source>
        <strain evidence="5">8A</strain>
    </source>
</reference>
<organism evidence="5 6">
    <name type="scientific">Plasmodium gallinaceum</name>
    <dbReference type="NCBI Taxonomy" id="5849"/>
    <lineage>
        <taxon>Eukaryota</taxon>
        <taxon>Sar</taxon>
        <taxon>Alveolata</taxon>
        <taxon>Apicomplexa</taxon>
        <taxon>Aconoidasida</taxon>
        <taxon>Haemosporida</taxon>
        <taxon>Plasmodiidae</taxon>
        <taxon>Plasmodium</taxon>
        <taxon>Plasmodium (Haemamoeba)</taxon>
    </lineage>
</organism>
<dbReference type="RefSeq" id="XP_028526189.1">
    <property type="nucleotide sequence ID" value="XM_028673455.1"/>
</dbReference>
<evidence type="ECO:0000256" key="3">
    <source>
        <dbReference type="ARBA" id="ARBA00022777"/>
    </source>
</evidence>
<dbReference type="InterPro" id="IPR027417">
    <property type="entry name" value="P-loop_NTPase"/>
</dbReference>
<dbReference type="GO" id="GO:0019205">
    <property type="term" value="F:nucleobase-containing compound kinase activity"/>
    <property type="evidence" value="ECO:0007669"/>
    <property type="project" value="InterPro"/>
</dbReference>
<dbReference type="Gene3D" id="3.40.50.300">
    <property type="entry name" value="P-loop containing nucleotide triphosphate hydrolases"/>
    <property type="match status" value="2"/>
</dbReference>
<dbReference type="GO" id="GO:0006139">
    <property type="term" value="P:nucleobase-containing compound metabolic process"/>
    <property type="evidence" value="ECO:0007669"/>
    <property type="project" value="InterPro"/>
</dbReference>
<dbReference type="GO" id="GO:0005524">
    <property type="term" value="F:ATP binding"/>
    <property type="evidence" value="ECO:0007669"/>
    <property type="project" value="InterPro"/>
</dbReference>
<dbReference type="PROSITE" id="PS00113">
    <property type="entry name" value="ADENYLATE_KINASE"/>
    <property type="match status" value="1"/>
</dbReference>
<dbReference type="SUPFAM" id="SSF52540">
    <property type="entry name" value="P-loop containing nucleoside triphosphate hydrolases"/>
    <property type="match status" value="1"/>
</dbReference>
<dbReference type="Proteomes" id="UP000220797">
    <property type="component" value="Unassembled WGS sequence"/>
</dbReference>
<dbReference type="AlphaFoldDB" id="A0A1J1GQ02"/>
<keyword evidence="1" id="KW-0808">Transferase</keyword>
<keyword evidence="2" id="KW-0547">Nucleotide-binding</keyword>
<gene>
    <name evidence="5" type="ORF">PGAL8A_00107200</name>
</gene>
<dbReference type="CDD" id="cd01428">
    <property type="entry name" value="ADK"/>
    <property type="match status" value="1"/>
</dbReference>
<dbReference type="OrthoDB" id="442176at2759"/>
<feature type="coiled-coil region" evidence="4">
    <location>
        <begin position="158"/>
        <end position="192"/>
    </location>
</feature>
<protein>
    <submittedName>
        <fullName evidence="5">UMP-CMP kinase, putative</fullName>
    </submittedName>
</protein>
<dbReference type="PANTHER" id="PTHR23359">
    <property type="entry name" value="NUCLEOTIDE KINASE"/>
    <property type="match status" value="1"/>
</dbReference>
<dbReference type="EMBL" id="CVMV01000015">
    <property type="protein sequence ID" value="CRG93367.1"/>
    <property type="molecule type" value="Genomic_DNA"/>
</dbReference>
<dbReference type="VEuPathDB" id="PlasmoDB:PGAL8A_00107200"/>
<evidence type="ECO:0000313" key="6">
    <source>
        <dbReference type="Proteomes" id="UP000220797"/>
    </source>
</evidence>
<evidence type="ECO:0000256" key="2">
    <source>
        <dbReference type="ARBA" id="ARBA00022741"/>
    </source>
</evidence>
<keyword evidence="4" id="KW-0175">Coiled coil</keyword>
<comment type="caution">
    <text evidence="5">The sequence shown here is derived from an EMBL/GenBank/DDBJ whole genome shotgun (WGS) entry which is preliminary data.</text>
</comment>
<accession>A0A1J1GQ02</accession>
<dbReference type="OMA" id="FLYCDED"/>
<keyword evidence="6" id="KW-1185">Reference proteome</keyword>
<keyword evidence="3 5" id="KW-0418">Kinase</keyword>
<sequence length="351" mass="42035">MILVNFSKVFFVENLNYSKNKKKIFYLNRTNVYYKKGDNFKSLFKKNKITRIINNTNFVFNTRKFNSYQYLETFFINNKFIMSRDQPLVIFMLGGPGSGKGTQCKLIQEKFDFIHISAGDCLREYLIKCEKNEVNKKHQSIVEDCINNGKIVPVNITLELMKIKIESEIEKRKQLEHEQIEEREEIKEKKNSFSFNLLDENIYLKNTDMEKYHEKLKYENNIYENKEVLEILKKNKLKQKAKYKFIIDGFPRNFDNFNGWIKIIGNYAYVHLCLFLYCDEEVMIERCISRGLVSGRVDDNMETLKKRFETHKNECIPIINLFLNENKCIFINANKNIEHVWNDIQYIFSNM</sequence>
<dbReference type="GeneID" id="39729598"/>
<evidence type="ECO:0000256" key="1">
    <source>
        <dbReference type="ARBA" id="ARBA00022679"/>
    </source>
</evidence>
<dbReference type="Pfam" id="PF00406">
    <property type="entry name" value="ADK"/>
    <property type="match status" value="2"/>
</dbReference>
<proteinExistence type="inferred from homology"/>
<dbReference type="InterPro" id="IPR000850">
    <property type="entry name" value="Adenylat/UMP-CMP_kin"/>
</dbReference>
<dbReference type="InterPro" id="IPR033690">
    <property type="entry name" value="Adenylat_kinase_CS"/>
</dbReference>
<name>A0A1J1GQ02_PLAGA</name>